<dbReference type="OrthoDB" id="456767at2"/>
<keyword evidence="2" id="KW-0808">Transferase</keyword>
<dbReference type="InterPro" id="IPR029063">
    <property type="entry name" value="SAM-dependent_MTases_sf"/>
</dbReference>
<dbReference type="AlphaFoldDB" id="A0A2P8F779"/>
<dbReference type="GO" id="GO:0008168">
    <property type="term" value="F:methyltransferase activity"/>
    <property type="evidence" value="ECO:0007669"/>
    <property type="project" value="UniProtKB-KW"/>
</dbReference>
<gene>
    <name evidence="2" type="ORF">CLV88_11626</name>
</gene>
<dbReference type="Proteomes" id="UP000240418">
    <property type="component" value="Unassembled WGS sequence"/>
</dbReference>
<dbReference type="InterPro" id="IPR006342">
    <property type="entry name" value="FkbM_mtfrase"/>
</dbReference>
<dbReference type="GO" id="GO:0032259">
    <property type="term" value="P:methylation"/>
    <property type="evidence" value="ECO:0007669"/>
    <property type="project" value="UniProtKB-KW"/>
</dbReference>
<dbReference type="RefSeq" id="WP_106609912.1">
    <property type="nucleotide sequence ID" value="NZ_PYGJ01000016.1"/>
</dbReference>
<proteinExistence type="predicted"/>
<evidence type="ECO:0000313" key="3">
    <source>
        <dbReference type="Proteomes" id="UP000240418"/>
    </source>
</evidence>
<dbReference type="CDD" id="cd02440">
    <property type="entry name" value="AdoMet_MTases"/>
    <property type="match status" value="1"/>
</dbReference>
<dbReference type="EMBL" id="PYGJ01000016">
    <property type="protein sequence ID" value="PSL17579.1"/>
    <property type="molecule type" value="Genomic_DNA"/>
</dbReference>
<keyword evidence="3" id="KW-1185">Reference proteome</keyword>
<name>A0A2P8F779_9RHOB</name>
<reference evidence="2 3" key="1">
    <citation type="submission" date="2018-03" db="EMBL/GenBank/DDBJ databases">
        <title>Genomic Encyclopedia of Archaeal and Bacterial Type Strains, Phase II (KMG-II): from individual species to whole genera.</title>
        <authorList>
            <person name="Goeker M."/>
        </authorList>
    </citation>
    <scope>NUCLEOTIDE SEQUENCE [LARGE SCALE GENOMIC DNA]</scope>
    <source>
        <strain evidence="2 3">DSM 100673</strain>
    </source>
</reference>
<dbReference type="SUPFAM" id="SSF53335">
    <property type="entry name" value="S-adenosyl-L-methionine-dependent methyltransferases"/>
    <property type="match status" value="1"/>
</dbReference>
<feature type="domain" description="Methyltransferase FkbM" evidence="1">
    <location>
        <begin position="63"/>
        <end position="201"/>
    </location>
</feature>
<comment type="caution">
    <text evidence="2">The sequence shown here is derived from an EMBL/GenBank/DDBJ whole genome shotgun (WGS) entry which is preliminary data.</text>
</comment>
<dbReference type="Pfam" id="PF05050">
    <property type="entry name" value="Methyltransf_21"/>
    <property type="match status" value="1"/>
</dbReference>
<evidence type="ECO:0000313" key="2">
    <source>
        <dbReference type="EMBL" id="PSL17579.1"/>
    </source>
</evidence>
<accession>A0A2P8F779</accession>
<evidence type="ECO:0000259" key="1">
    <source>
        <dbReference type="Pfam" id="PF05050"/>
    </source>
</evidence>
<dbReference type="NCBIfam" id="TIGR01444">
    <property type="entry name" value="fkbM_fam"/>
    <property type="match status" value="1"/>
</dbReference>
<dbReference type="Gene3D" id="3.40.50.150">
    <property type="entry name" value="Vaccinia Virus protein VP39"/>
    <property type="match status" value="1"/>
</dbReference>
<protein>
    <submittedName>
        <fullName evidence="2">FkbM family methyltransferase</fullName>
    </submittedName>
</protein>
<sequence length="223" mass="24623">MPTFSLSGIKLSLPKLLLTESIRRMLEKGWYEVEERKALEAHLRSGDRVLELGGGAGFLAAFSAQFVGASQVTTVEANPKMLAVLQKNLADNDCSLVNVRHGVVLGKTTEKETSFHVPEAFWAASQDTSAMDSSWLSVSVPTLSFDALLGEEQPTVLVVDVEGSEASYFFLDLPECLRLIVIELHPQKYSPHAIRALFNRLDRQSFIFQPLGSHGTVVCFERL</sequence>
<organism evidence="2 3">
    <name type="scientific">Shimia abyssi</name>
    <dbReference type="NCBI Taxonomy" id="1662395"/>
    <lineage>
        <taxon>Bacteria</taxon>
        <taxon>Pseudomonadati</taxon>
        <taxon>Pseudomonadota</taxon>
        <taxon>Alphaproteobacteria</taxon>
        <taxon>Rhodobacterales</taxon>
        <taxon>Roseobacteraceae</taxon>
    </lineage>
</organism>
<keyword evidence="2" id="KW-0489">Methyltransferase</keyword>